<evidence type="ECO:0000313" key="2">
    <source>
        <dbReference type="EMBL" id="WOK97705.1"/>
    </source>
</evidence>
<evidence type="ECO:0000256" key="1">
    <source>
        <dbReference type="SAM" id="MobiDB-lite"/>
    </source>
</evidence>
<protein>
    <submittedName>
        <fullName evidence="2">Uncharacterized protein</fullName>
    </submittedName>
</protein>
<organism evidence="2 3">
    <name type="scientific">Canna indica</name>
    <name type="common">Indian-shot</name>
    <dbReference type="NCBI Taxonomy" id="4628"/>
    <lineage>
        <taxon>Eukaryota</taxon>
        <taxon>Viridiplantae</taxon>
        <taxon>Streptophyta</taxon>
        <taxon>Embryophyta</taxon>
        <taxon>Tracheophyta</taxon>
        <taxon>Spermatophyta</taxon>
        <taxon>Magnoliopsida</taxon>
        <taxon>Liliopsida</taxon>
        <taxon>Zingiberales</taxon>
        <taxon>Cannaceae</taxon>
        <taxon>Canna</taxon>
    </lineage>
</organism>
<name>A0AAQ3Q5W8_9LILI</name>
<dbReference type="AlphaFoldDB" id="A0AAQ3Q5W8"/>
<reference evidence="2 3" key="1">
    <citation type="submission" date="2023-10" db="EMBL/GenBank/DDBJ databases">
        <title>Chromosome-scale genome assembly provides insights into flower coloration mechanisms of Canna indica.</title>
        <authorList>
            <person name="Li C."/>
        </authorList>
    </citation>
    <scope>NUCLEOTIDE SEQUENCE [LARGE SCALE GENOMIC DNA]</scope>
    <source>
        <tissue evidence="2">Flower</tissue>
    </source>
</reference>
<sequence>MSDEKLAEMTLADPKKVKRCFYLEKILRYKHKSLSSFKEHESADAIESPNASNASIAISTATPEGAYCTNSSLSTTTTTRTVDDVDHLLPLHRLVGDGVGEPEEGAEAEEVAAGQGGLRERDDGGAGGVEGVADPPPRAENAAGERLGEAHGDALHGVAIGSGQEADLLEEDVGLLEVAGGYVVGAAEEEVNEAEPALVGLELPKPRRARRQ</sequence>
<proteinExistence type="predicted"/>
<feature type="region of interest" description="Disordered" evidence="1">
    <location>
        <begin position="95"/>
        <end position="150"/>
    </location>
</feature>
<feature type="compositionally biased region" description="Acidic residues" evidence="1">
    <location>
        <begin position="100"/>
        <end position="110"/>
    </location>
</feature>
<accession>A0AAQ3Q5W8</accession>
<dbReference type="EMBL" id="CP136891">
    <property type="protein sequence ID" value="WOK97705.1"/>
    <property type="molecule type" value="Genomic_DNA"/>
</dbReference>
<keyword evidence="3" id="KW-1185">Reference proteome</keyword>
<evidence type="ECO:0000313" key="3">
    <source>
        <dbReference type="Proteomes" id="UP001327560"/>
    </source>
</evidence>
<dbReference type="Proteomes" id="UP001327560">
    <property type="component" value="Chromosome 2"/>
</dbReference>
<gene>
    <name evidence="2" type="ORF">Cni_G06413</name>
</gene>